<evidence type="ECO:0000313" key="2">
    <source>
        <dbReference type="EMBL" id="NPT61879.1"/>
    </source>
</evidence>
<proteinExistence type="predicted"/>
<gene>
    <name evidence="2" type="ORF">GNZ13_47005</name>
</gene>
<evidence type="ECO:0000259" key="1">
    <source>
        <dbReference type="Pfam" id="PF00561"/>
    </source>
</evidence>
<dbReference type="Pfam" id="PF00561">
    <property type="entry name" value="Abhydrolase_1"/>
    <property type="match status" value="1"/>
</dbReference>
<keyword evidence="2" id="KW-0378">Hydrolase</keyword>
<dbReference type="Proteomes" id="UP000655523">
    <property type="component" value="Unassembled WGS sequence"/>
</dbReference>
<dbReference type="GO" id="GO:0016787">
    <property type="term" value="F:hydrolase activity"/>
    <property type="evidence" value="ECO:0007669"/>
    <property type="project" value="UniProtKB-KW"/>
</dbReference>
<dbReference type="InterPro" id="IPR000073">
    <property type="entry name" value="AB_hydrolase_1"/>
</dbReference>
<dbReference type="RefSeq" id="WP_172177925.1">
    <property type="nucleotide sequence ID" value="NZ_WOEZ01000290.1"/>
</dbReference>
<sequence>MKSLNQEDRILLESGLPPVRTVDIEIPRLGEAPLAMTYRTGGPVDKPAIVLLHGIGSSSAGYRAQLAGLQDSFRVVAWDAPGYGQSALLRVSTPGVEDYADALMGLMSALDIGTATIVGSSWGSVIAAAFVNRYPEAARSLVLSAPNVALGHLQGEAKSREVEALLHAGKAMSPSDRVAMVDRLVAPDTPSAVRDHVLRLGVAVTPAGWAHAVYMVFSASTPPLVAAATVPVSIVVGDRDRMAPMVEHALKLHTAAPSSILHVLEEIGHVPKLEAPARFNQILRNAARVVDS</sequence>
<dbReference type="InterPro" id="IPR029058">
    <property type="entry name" value="AB_hydrolase_fold"/>
</dbReference>
<dbReference type="PANTHER" id="PTHR43689:SF8">
    <property type="entry name" value="ALPHA_BETA-HYDROLASES SUPERFAMILY PROTEIN"/>
    <property type="match status" value="1"/>
</dbReference>
<evidence type="ECO:0000313" key="3">
    <source>
        <dbReference type="Proteomes" id="UP000655523"/>
    </source>
</evidence>
<comment type="caution">
    <text evidence="2">The sequence shown here is derived from an EMBL/GenBank/DDBJ whole genome shotgun (WGS) entry which is preliminary data.</text>
</comment>
<dbReference type="PRINTS" id="PR00111">
    <property type="entry name" value="ABHYDROLASE"/>
</dbReference>
<dbReference type="EMBL" id="WOEZ01000290">
    <property type="protein sequence ID" value="NPT61879.1"/>
    <property type="molecule type" value="Genomic_DNA"/>
</dbReference>
<dbReference type="Gene3D" id="3.40.50.1820">
    <property type="entry name" value="alpha/beta hydrolase"/>
    <property type="match status" value="1"/>
</dbReference>
<name>A0A972P0I3_9BURK</name>
<feature type="domain" description="AB hydrolase-1" evidence="1">
    <location>
        <begin position="47"/>
        <end position="276"/>
    </location>
</feature>
<protein>
    <submittedName>
        <fullName evidence="2">Alpha/beta fold hydrolase</fullName>
    </submittedName>
</protein>
<dbReference type="SUPFAM" id="SSF53474">
    <property type="entry name" value="alpha/beta-Hydrolases"/>
    <property type="match status" value="1"/>
</dbReference>
<dbReference type="AlphaFoldDB" id="A0A972P0I3"/>
<keyword evidence="3" id="KW-1185">Reference proteome</keyword>
<reference evidence="2 3" key="1">
    <citation type="submission" date="2019-11" db="EMBL/GenBank/DDBJ databases">
        <title>Metabolism of dissolved organic matter in forest soils.</title>
        <authorList>
            <person name="Cyle K.T."/>
            <person name="Wilhelm R.C."/>
            <person name="Martinez C.E."/>
        </authorList>
    </citation>
    <scope>NUCLEOTIDE SEQUENCE [LARGE SCALE GENOMIC DNA]</scope>
    <source>
        <strain evidence="2 3">5N</strain>
    </source>
</reference>
<accession>A0A972P0I3</accession>
<organism evidence="2 3">
    <name type="scientific">Paraburkholderia elongata</name>
    <dbReference type="NCBI Taxonomy" id="2675747"/>
    <lineage>
        <taxon>Bacteria</taxon>
        <taxon>Pseudomonadati</taxon>
        <taxon>Pseudomonadota</taxon>
        <taxon>Betaproteobacteria</taxon>
        <taxon>Burkholderiales</taxon>
        <taxon>Burkholderiaceae</taxon>
        <taxon>Paraburkholderia</taxon>
    </lineage>
</organism>
<dbReference type="PANTHER" id="PTHR43689">
    <property type="entry name" value="HYDROLASE"/>
    <property type="match status" value="1"/>
</dbReference>